<dbReference type="InterPro" id="IPR012340">
    <property type="entry name" value="NA-bd_OB-fold"/>
</dbReference>
<comment type="subunit">
    <text evidence="7">Monomer. Homodimerizes in the presence of ATP. The complex is composed of two ATP-binding proteins (SugC), two transmembrane proteins (SugA and SugB) and a solute-binding protein (LpqY).</text>
</comment>
<dbReference type="OrthoDB" id="9802264at2"/>
<dbReference type="GO" id="GO:0016887">
    <property type="term" value="F:ATP hydrolysis activity"/>
    <property type="evidence" value="ECO:0007669"/>
    <property type="project" value="InterPro"/>
</dbReference>
<dbReference type="InterPro" id="IPR003439">
    <property type="entry name" value="ABC_transporter-like_ATP-bd"/>
</dbReference>
<dbReference type="InterPro" id="IPR013611">
    <property type="entry name" value="Transp-assoc_OB_typ2"/>
</dbReference>
<dbReference type="InterPro" id="IPR027417">
    <property type="entry name" value="P-loop_NTPase"/>
</dbReference>
<dbReference type="InterPro" id="IPR008995">
    <property type="entry name" value="Mo/tungstate-bd_C_term_dom"/>
</dbReference>
<dbReference type="Gene3D" id="2.40.50.140">
    <property type="entry name" value="Nucleic acid-binding proteins"/>
    <property type="match status" value="1"/>
</dbReference>
<evidence type="ECO:0000256" key="1">
    <source>
        <dbReference type="ARBA" id="ARBA00004515"/>
    </source>
</evidence>
<dbReference type="InterPro" id="IPR015855">
    <property type="entry name" value="ABC_transpr_MalK-like"/>
</dbReference>
<evidence type="ECO:0000259" key="11">
    <source>
        <dbReference type="PROSITE" id="PS50893"/>
    </source>
</evidence>
<comment type="catalytic activity">
    <reaction evidence="5">
        <text>alpha,alpha-trehalose(out) + ATP + H2O = alpha,alpha-trehalose(in) + ADP + phosphate + H(+)</text>
        <dbReference type="Rhea" id="RHEA:75203"/>
        <dbReference type="ChEBI" id="CHEBI:15377"/>
        <dbReference type="ChEBI" id="CHEBI:15378"/>
        <dbReference type="ChEBI" id="CHEBI:16551"/>
        <dbReference type="ChEBI" id="CHEBI:30616"/>
        <dbReference type="ChEBI" id="CHEBI:43474"/>
        <dbReference type="ChEBI" id="CHEBI:456216"/>
    </reaction>
</comment>
<dbReference type="GO" id="GO:0008643">
    <property type="term" value="P:carbohydrate transport"/>
    <property type="evidence" value="ECO:0007669"/>
    <property type="project" value="InterPro"/>
</dbReference>
<feature type="domain" description="ABC transporter" evidence="11">
    <location>
        <begin position="4"/>
        <end position="236"/>
    </location>
</feature>
<evidence type="ECO:0000256" key="2">
    <source>
        <dbReference type="ARBA" id="ARBA00022448"/>
    </source>
</evidence>
<proteinExistence type="predicted"/>
<dbReference type="Pfam" id="PF00005">
    <property type="entry name" value="ABC_tran"/>
    <property type="match status" value="1"/>
</dbReference>
<dbReference type="RefSeq" id="WP_083047900.1">
    <property type="nucleotide sequence ID" value="NZ_AP022575.1"/>
</dbReference>
<evidence type="ECO:0000313" key="13">
    <source>
        <dbReference type="Proteomes" id="UP000467236"/>
    </source>
</evidence>
<dbReference type="SMART" id="SM00382">
    <property type="entry name" value="AAA"/>
    <property type="match status" value="1"/>
</dbReference>
<keyword evidence="3" id="KW-0547">Nucleotide-binding</keyword>
<dbReference type="Gene3D" id="3.40.50.300">
    <property type="entry name" value="P-loop containing nucleotide triphosphate hydrolases"/>
    <property type="match status" value="1"/>
</dbReference>
<comment type="subcellular location">
    <subcellularLocation>
        <location evidence="1">Cell inner membrane</location>
        <topology evidence="1">Peripheral membrane protein</topology>
        <orientation evidence="1">Cytoplasmic side</orientation>
    </subcellularLocation>
</comment>
<dbReference type="GO" id="GO:0055052">
    <property type="term" value="C:ATP-binding cassette (ABC) transporter complex, substrate-binding subunit-containing"/>
    <property type="evidence" value="ECO:0007669"/>
    <property type="project" value="TreeGrafter"/>
</dbReference>
<evidence type="ECO:0000256" key="7">
    <source>
        <dbReference type="ARBA" id="ARBA00063658"/>
    </source>
</evidence>
<dbReference type="InterPro" id="IPR017871">
    <property type="entry name" value="ABC_transporter-like_CS"/>
</dbReference>
<dbReference type="PANTHER" id="PTHR43875:SF1">
    <property type="entry name" value="OSMOPROTECTIVE COMPOUNDS UPTAKE ATP-BINDING PROTEIN GGTA"/>
    <property type="match status" value="1"/>
</dbReference>
<dbReference type="AlphaFoldDB" id="A0A7I7MM40"/>
<reference evidence="12 13" key="1">
    <citation type="journal article" date="2019" name="Emerg. Microbes Infect.">
        <title>Comprehensive subspecies identification of 175 nontuberculous mycobacteria species based on 7547 genomic profiles.</title>
        <authorList>
            <person name="Matsumoto Y."/>
            <person name="Kinjo T."/>
            <person name="Motooka D."/>
            <person name="Nabeya D."/>
            <person name="Jung N."/>
            <person name="Uechi K."/>
            <person name="Horii T."/>
            <person name="Iida T."/>
            <person name="Fujita J."/>
            <person name="Nakamura S."/>
        </authorList>
    </citation>
    <scope>NUCLEOTIDE SEQUENCE [LARGE SCALE GENOMIC DNA]</scope>
    <source>
        <strain evidence="12 13">JCM 14233</strain>
    </source>
</reference>
<evidence type="ECO:0000256" key="4">
    <source>
        <dbReference type="ARBA" id="ARBA00022840"/>
    </source>
</evidence>
<dbReference type="PROSITE" id="PS00211">
    <property type="entry name" value="ABC_TRANSPORTER_1"/>
    <property type="match status" value="1"/>
</dbReference>
<evidence type="ECO:0000256" key="6">
    <source>
        <dbReference type="ARBA" id="ARBA00056091"/>
    </source>
</evidence>
<dbReference type="PROSITE" id="PS50893">
    <property type="entry name" value="ABC_TRANSPORTER_2"/>
    <property type="match status" value="1"/>
</dbReference>
<protein>
    <recommendedName>
        <fullName evidence="8">Trehalose import ATP-binding protein SugC</fullName>
    </recommendedName>
    <alternativeName>
        <fullName evidence="10">Nucleotide-binding domain of SugABC transporter</fullName>
    </alternativeName>
    <alternativeName>
        <fullName evidence="9">SugABC transporter ATPase SugC</fullName>
    </alternativeName>
</protein>
<dbReference type="GO" id="GO:0140359">
    <property type="term" value="F:ABC-type transporter activity"/>
    <property type="evidence" value="ECO:0007669"/>
    <property type="project" value="InterPro"/>
</dbReference>
<keyword evidence="4 12" id="KW-0067">ATP-binding</keyword>
<keyword evidence="2" id="KW-0813">Transport</keyword>
<organism evidence="12 13">
    <name type="scientific">Mycobacterium shinjukuense</name>
    <dbReference type="NCBI Taxonomy" id="398694"/>
    <lineage>
        <taxon>Bacteria</taxon>
        <taxon>Bacillati</taxon>
        <taxon>Actinomycetota</taxon>
        <taxon>Actinomycetes</taxon>
        <taxon>Mycobacteriales</taxon>
        <taxon>Mycobacteriaceae</taxon>
        <taxon>Mycobacterium</taxon>
    </lineage>
</organism>
<dbReference type="FunFam" id="3.40.50.300:FF:000042">
    <property type="entry name" value="Maltose/maltodextrin ABC transporter, ATP-binding protein"/>
    <property type="match status" value="1"/>
</dbReference>
<evidence type="ECO:0000256" key="9">
    <source>
        <dbReference type="ARBA" id="ARBA00080647"/>
    </source>
</evidence>
<dbReference type="SUPFAM" id="SSF50331">
    <property type="entry name" value="MOP-like"/>
    <property type="match status" value="1"/>
</dbReference>
<dbReference type="SUPFAM" id="SSF52540">
    <property type="entry name" value="P-loop containing nucleoside triphosphate hydrolases"/>
    <property type="match status" value="1"/>
</dbReference>
<dbReference type="KEGG" id="mshj:MSHI_12140"/>
<name>A0A7I7MM40_9MYCO</name>
<dbReference type="InterPro" id="IPR047641">
    <property type="entry name" value="ABC_transpr_MalK/UgpC-like"/>
</dbReference>
<dbReference type="Proteomes" id="UP000467236">
    <property type="component" value="Chromosome"/>
</dbReference>
<dbReference type="Pfam" id="PF08402">
    <property type="entry name" value="TOBE_2"/>
    <property type="match status" value="1"/>
</dbReference>
<comment type="function">
    <text evidence="6">Part of the ABC transporter complex LpqY-SugA-SugB-SugC, which is highly specific for uptake of trehalose. Involved in the recycling of extracellular trehalose released from trehalose-containing molecules synthesized by M.tuberculosis. Trehalose uptake is essential for virulence. Responsible for energy coupling to the transport system.</text>
</comment>
<evidence type="ECO:0000256" key="3">
    <source>
        <dbReference type="ARBA" id="ARBA00022741"/>
    </source>
</evidence>
<sequence>MASVSFQRATRRYPGTDRPALDRLDLMVGDGEFVVLVGPSGCGKTTSLRLVAGLESLDSGSIRIGDRDVTNVEPKDRDVAMVFQNYALYPHMTVAQNMGFALKVANISKFEIRERVLAAAKLLDLQPYLDRKPKDLSGGQRQRVAMGRAIVRRPQVFLMDEPLSNLDAKLRVQTRNQIAALQRQLGTTTVYVTHDQVEAMTMGDRVAVLRDGVLQQCAAPRELYRSPGNVFVAGFIGSPAMNLFTLPVVDSAVSLGDWLIPVPREIAGRAAEVVVGVRPEHFELGSLGVEMDVDVVEELGADAYLYGRISGSGKVVGKPVVARTDGRDPPDKGTRVRLHPQPGHLHFFGVDGRRLG</sequence>
<dbReference type="Gene3D" id="2.40.50.100">
    <property type="match status" value="1"/>
</dbReference>
<dbReference type="InterPro" id="IPR003593">
    <property type="entry name" value="AAA+_ATPase"/>
</dbReference>
<evidence type="ECO:0000256" key="8">
    <source>
        <dbReference type="ARBA" id="ARBA00072105"/>
    </source>
</evidence>
<evidence type="ECO:0000256" key="5">
    <source>
        <dbReference type="ARBA" id="ARBA00050305"/>
    </source>
</evidence>
<evidence type="ECO:0000313" key="12">
    <source>
        <dbReference type="EMBL" id="BBX73308.1"/>
    </source>
</evidence>
<accession>A0A7I7MM40</accession>
<dbReference type="GO" id="GO:0005524">
    <property type="term" value="F:ATP binding"/>
    <property type="evidence" value="ECO:0007669"/>
    <property type="project" value="UniProtKB-KW"/>
</dbReference>
<gene>
    <name evidence="12" type="ORF">MSHI_12140</name>
</gene>
<dbReference type="NCBIfam" id="NF008653">
    <property type="entry name" value="PRK11650.1"/>
    <property type="match status" value="1"/>
</dbReference>
<keyword evidence="13" id="KW-1185">Reference proteome</keyword>
<evidence type="ECO:0000256" key="10">
    <source>
        <dbReference type="ARBA" id="ARBA00082626"/>
    </source>
</evidence>
<dbReference type="CDD" id="cd03301">
    <property type="entry name" value="ABC_MalK_N"/>
    <property type="match status" value="1"/>
</dbReference>
<dbReference type="PANTHER" id="PTHR43875">
    <property type="entry name" value="MALTODEXTRIN IMPORT ATP-BINDING PROTEIN MSMX"/>
    <property type="match status" value="1"/>
</dbReference>
<dbReference type="EMBL" id="AP022575">
    <property type="protein sequence ID" value="BBX73308.1"/>
    <property type="molecule type" value="Genomic_DNA"/>
</dbReference>